<evidence type="ECO:0000313" key="2">
    <source>
        <dbReference type="EMBL" id="GJT13130.1"/>
    </source>
</evidence>
<name>A0ABQ5BE64_9ASTR</name>
<dbReference type="Proteomes" id="UP001151760">
    <property type="component" value="Unassembled WGS sequence"/>
</dbReference>
<feature type="coiled-coil region" evidence="1">
    <location>
        <begin position="241"/>
        <end position="275"/>
    </location>
</feature>
<organism evidence="2 3">
    <name type="scientific">Tanacetum coccineum</name>
    <dbReference type="NCBI Taxonomy" id="301880"/>
    <lineage>
        <taxon>Eukaryota</taxon>
        <taxon>Viridiplantae</taxon>
        <taxon>Streptophyta</taxon>
        <taxon>Embryophyta</taxon>
        <taxon>Tracheophyta</taxon>
        <taxon>Spermatophyta</taxon>
        <taxon>Magnoliopsida</taxon>
        <taxon>eudicotyledons</taxon>
        <taxon>Gunneridae</taxon>
        <taxon>Pentapetalae</taxon>
        <taxon>asterids</taxon>
        <taxon>campanulids</taxon>
        <taxon>Asterales</taxon>
        <taxon>Asteraceae</taxon>
        <taxon>Asteroideae</taxon>
        <taxon>Anthemideae</taxon>
        <taxon>Anthemidinae</taxon>
        <taxon>Tanacetum</taxon>
    </lineage>
</organism>
<evidence type="ECO:0000313" key="3">
    <source>
        <dbReference type="Proteomes" id="UP001151760"/>
    </source>
</evidence>
<proteinExistence type="predicted"/>
<dbReference type="EMBL" id="BQNB010013204">
    <property type="protein sequence ID" value="GJT13130.1"/>
    <property type="molecule type" value="Genomic_DNA"/>
</dbReference>
<keyword evidence="3" id="KW-1185">Reference proteome</keyword>
<accession>A0ABQ5BE64</accession>
<reference evidence="2" key="2">
    <citation type="submission" date="2022-01" db="EMBL/GenBank/DDBJ databases">
        <authorList>
            <person name="Yamashiro T."/>
            <person name="Shiraishi A."/>
            <person name="Satake H."/>
            <person name="Nakayama K."/>
        </authorList>
    </citation>
    <scope>NUCLEOTIDE SEQUENCE</scope>
</reference>
<sequence>MTVVKLNRGLKQSNYDQLYAYLKQHEAHANENKMMLERYNQHAIDPLALGRQNRGQENYARGAVAAGNGGVQNRVGNANLGGQTNTFDDDVDKAPVQDLVLNEDNVFQADQCDAFDSDVDGAPTAQTMFMENLSSADPIYDEAGLSYDLNILSEVQNHDNYVDSVGEYHEVHEMQNDVQPNYVVDSDAEYTSDSNIIPYEQYVKDNAVLVVQSNVSSVPNDALMMIINDMHEQTAQCVSTNEQSKVVNASLTAELARYKEQVKMYERRARFKLNEREQKIDEQLRIIITDRNIKEETLKKELHSVKMQLNSTINHNK</sequence>
<keyword evidence="1" id="KW-0175">Coiled coil</keyword>
<gene>
    <name evidence="2" type="ORF">Tco_0860172</name>
</gene>
<comment type="caution">
    <text evidence="2">The sequence shown here is derived from an EMBL/GenBank/DDBJ whole genome shotgun (WGS) entry which is preliminary data.</text>
</comment>
<evidence type="ECO:0000256" key="1">
    <source>
        <dbReference type="SAM" id="Coils"/>
    </source>
</evidence>
<protein>
    <submittedName>
        <fullName evidence="2">Uncharacterized protein</fullName>
    </submittedName>
</protein>
<reference evidence="2" key="1">
    <citation type="journal article" date="2022" name="Int. J. Mol. Sci.">
        <title>Draft Genome of Tanacetum Coccineum: Genomic Comparison of Closely Related Tanacetum-Family Plants.</title>
        <authorList>
            <person name="Yamashiro T."/>
            <person name="Shiraishi A."/>
            <person name="Nakayama K."/>
            <person name="Satake H."/>
        </authorList>
    </citation>
    <scope>NUCLEOTIDE SEQUENCE</scope>
</reference>